<keyword evidence="3" id="KW-1185">Reference proteome</keyword>
<reference evidence="2 3" key="1">
    <citation type="submission" date="2014-06" db="EMBL/GenBank/DDBJ databases">
        <title>Shewanella sp. YQH10.</title>
        <authorList>
            <person name="Liu Y."/>
            <person name="Zeng R."/>
        </authorList>
    </citation>
    <scope>NUCLEOTIDE SEQUENCE [LARGE SCALE GENOMIC DNA]</scope>
    <source>
        <strain evidence="2 3">YQH10</strain>
    </source>
</reference>
<protein>
    <recommendedName>
        <fullName evidence="1">Aminoglycoside phosphotransferase domain-containing protein</fullName>
    </recommendedName>
</protein>
<sequence>MSLDAQQIRQRILPHYVPTMQCESASLTPLGNGHINHTWLLRTDTSALVLQRINTQVFPKPWAVVENADLIAQHLQQQQQAGRYALQLTVPVATLSGQLAIEDTELGFWRAISLVDNSHSIEQMHNTAQAHQTAAAFGAFAAALADFDASQLQATISDFRNLDVRMRLLEQQVNADRHGRVAECRPWLAFVASQRILLTEVADMEAQLPLRICHNDTKINNLLFDAGNNPCAVVDLDTCMAGYWMYDFGDMVRSCCASVAEDSTELQNINLLPDYFTAISQGWLQALGPLMTPVEHDSLWLGVKVVTLMLAIRFLTDHLDGDRYFRITHSGHNLQRAINQFTLYQRLLEQQHQLQPILMATSSK</sequence>
<dbReference type="RefSeq" id="WP_037442333.1">
    <property type="nucleotide sequence ID" value="NZ_JPEO01000005.1"/>
</dbReference>
<dbReference type="PANTHER" id="PTHR21064:SF5">
    <property type="entry name" value="SLR1880 PROTEIN"/>
    <property type="match status" value="1"/>
</dbReference>
<dbReference type="InterPro" id="IPR002575">
    <property type="entry name" value="Aminoglycoside_PTrfase"/>
</dbReference>
<accession>A0A094JZ46</accession>
<dbReference type="Proteomes" id="UP000029264">
    <property type="component" value="Unassembled WGS sequence"/>
</dbReference>
<dbReference type="PANTHER" id="PTHR21064">
    <property type="entry name" value="AMINOGLYCOSIDE PHOSPHOTRANSFERASE DOMAIN-CONTAINING PROTEIN-RELATED"/>
    <property type="match status" value="1"/>
</dbReference>
<dbReference type="eggNOG" id="COG2334">
    <property type="taxonomic scope" value="Bacteria"/>
</dbReference>
<evidence type="ECO:0000313" key="2">
    <source>
        <dbReference type="EMBL" id="KFZ37716.1"/>
    </source>
</evidence>
<dbReference type="SUPFAM" id="SSF56112">
    <property type="entry name" value="Protein kinase-like (PK-like)"/>
    <property type="match status" value="1"/>
</dbReference>
<dbReference type="OrthoDB" id="526037at2"/>
<dbReference type="EMBL" id="JPEO01000005">
    <property type="protein sequence ID" value="KFZ37716.1"/>
    <property type="molecule type" value="Genomic_DNA"/>
</dbReference>
<dbReference type="InterPro" id="IPR050249">
    <property type="entry name" value="Pseudomonas-type_ThrB"/>
</dbReference>
<evidence type="ECO:0000259" key="1">
    <source>
        <dbReference type="Pfam" id="PF01636"/>
    </source>
</evidence>
<feature type="domain" description="Aminoglycoside phosphotransferase" evidence="1">
    <location>
        <begin position="27"/>
        <end position="256"/>
    </location>
</feature>
<dbReference type="InterPro" id="IPR011009">
    <property type="entry name" value="Kinase-like_dom_sf"/>
</dbReference>
<name>A0A094JZ46_9GAMM</name>
<dbReference type="STRING" id="1515746.HR45_09885"/>
<proteinExistence type="predicted"/>
<evidence type="ECO:0000313" key="3">
    <source>
        <dbReference type="Proteomes" id="UP000029264"/>
    </source>
</evidence>
<dbReference type="AlphaFoldDB" id="A0A094JZ46"/>
<comment type="caution">
    <text evidence="2">The sequence shown here is derived from an EMBL/GenBank/DDBJ whole genome shotgun (WGS) entry which is preliminary data.</text>
</comment>
<dbReference type="Pfam" id="PF01636">
    <property type="entry name" value="APH"/>
    <property type="match status" value="1"/>
</dbReference>
<gene>
    <name evidence="2" type="ORF">HR45_09885</name>
</gene>
<organism evidence="2 3">
    <name type="scientific">Shewanella mangrovi</name>
    <dbReference type="NCBI Taxonomy" id="1515746"/>
    <lineage>
        <taxon>Bacteria</taxon>
        <taxon>Pseudomonadati</taxon>
        <taxon>Pseudomonadota</taxon>
        <taxon>Gammaproteobacteria</taxon>
        <taxon>Alteromonadales</taxon>
        <taxon>Shewanellaceae</taxon>
        <taxon>Shewanella</taxon>
    </lineage>
</organism>
<dbReference type="Gene3D" id="3.90.1200.10">
    <property type="match status" value="1"/>
</dbReference>